<proteinExistence type="predicted"/>
<keyword evidence="3" id="KW-1185">Reference proteome</keyword>
<sequence>MIHRARATSNIRSGLKGREPRCLVLFAGTFGVERSVALEYGLEMVFIFVFLLFGSYTFVSRRAYYPELTRSRGFACICICVTILYLSFLAFLCSLNIV</sequence>
<keyword evidence="1" id="KW-0472">Membrane</keyword>
<name>A0A318YT93_ASPNB</name>
<keyword evidence="1" id="KW-0812">Transmembrane</keyword>
<dbReference type="Proteomes" id="UP000247647">
    <property type="component" value="Unassembled WGS sequence"/>
</dbReference>
<feature type="transmembrane region" description="Helical" evidence="1">
    <location>
        <begin position="44"/>
        <end position="61"/>
    </location>
</feature>
<accession>A0A318YT93</accession>
<gene>
    <name evidence="2" type="ORF">BO87DRAFT_192134</name>
</gene>
<keyword evidence="1" id="KW-1133">Transmembrane helix</keyword>
<dbReference type="EMBL" id="KZ821449">
    <property type="protein sequence ID" value="PYH37975.1"/>
    <property type="molecule type" value="Genomic_DNA"/>
</dbReference>
<organism evidence="2 3">
    <name type="scientific">Aspergillus neoniger (strain CBS 115656)</name>
    <dbReference type="NCBI Taxonomy" id="1448310"/>
    <lineage>
        <taxon>Eukaryota</taxon>
        <taxon>Fungi</taxon>
        <taxon>Dikarya</taxon>
        <taxon>Ascomycota</taxon>
        <taxon>Pezizomycotina</taxon>
        <taxon>Eurotiomycetes</taxon>
        <taxon>Eurotiomycetidae</taxon>
        <taxon>Eurotiales</taxon>
        <taxon>Aspergillaceae</taxon>
        <taxon>Aspergillus</taxon>
        <taxon>Aspergillus subgen. Circumdati</taxon>
    </lineage>
</organism>
<dbReference type="GeneID" id="37120945"/>
<reference evidence="2" key="1">
    <citation type="submission" date="2016-12" db="EMBL/GenBank/DDBJ databases">
        <title>The genomes of Aspergillus section Nigri reveals drivers in fungal speciation.</title>
        <authorList>
            <consortium name="DOE Joint Genome Institute"/>
            <person name="Vesth T.C."/>
            <person name="Nybo J."/>
            <person name="Theobald S."/>
            <person name="Brandl J."/>
            <person name="Frisvad J.C."/>
            <person name="Nielsen K.F."/>
            <person name="Lyhne E.K."/>
            <person name="Kogle M.E."/>
            <person name="Kuo A."/>
            <person name="Riley R."/>
            <person name="Clum A."/>
            <person name="Nolan M."/>
            <person name="Lipzen A."/>
            <person name="Salamov A."/>
            <person name="Henrissat B."/>
            <person name="Wiebenga A."/>
            <person name="De Vries R.P."/>
            <person name="Grigoriev I.V."/>
            <person name="Mortensen U.H."/>
            <person name="Andersen M.R."/>
            <person name="Baker S.E."/>
        </authorList>
    </citation>
    <scope>NUCLEOTIDE SEQUENCE [LARGE SCALE GENOMIC DNA]</scope>
    <source>
        <strain evidence="2">CBS 115656</strain>
    </source>
</reference>
<evidence type="ECO:0000313" key="2">
    <source>
        <dbReference type="EMBL" id="PYH37975.1"/>
    </source>
</evidence>
<dbReference type="RefSeq" id="XP_025483453.1">
    <property type="nucleotide sequence ID" value="XM_025618489.1"/>
</dbReference>
<evidence type="ECO:0000256" key="1">
    <source>
        <dbReference type="SAM" id="Phobius"/>
    </source>
</evidence>
<evidence type="ECO:0000313" key="3">
    <source>
        <dbReference type="Proteomes" id="UP000247647"/>
    </source>
</evidence>
<dbReference type="AlphaFoldDB" id="A0A318YT93"/>
<protein>
    <submittedName>
        <fullName evidence="2">Uncharacterized protein</fullName>
    </submittedName>
</protein>
<feature type="transmembrane region" description="Helical" evidence="1">
    <location>
        <begin position="73"/>
        <end position="97"/>
    </location>
</feature>